<dbReference type="PANTHER" id="PTHR48078">
    <property type="entry name" value="THREONINE DEHYDRATASE, MITOCHONDRIAL-RELATED"/>
    <property type="match status" value="1"/>
</dbReference>
<dbReference type="InterPro" id="IPR050147">
    <property type="entry name" value="Ser/Thr_Dehydratase"/>
</dbReference>
<name>A0A069Q0C9_PSEAI</name>
<dbReference type="GO" id="GO:0006565">
    <property type="term" value="P:L-serine catabolic process"/>
    <property type="evidence" value="ECO:0007669"/>
    <property type="project" value="TreeGrafter"/>
</dbReference>
<dbReference type="EMBL" id="CP136986">
    <property type="protein sequence ID" value="WOS75596.1"/>
    <property type="molecule type" value="Genomic_DNA"/>
</dbReference>
<sequence>MSASTLSASKPLLAGYVESILAAPVYDVAVETPLQVAPQLSQRLGNRVLLKREDLQPVFSFKIRGAYTRVARLSDEQKARGVITASAGNHAQGLALAAQRLGVRAVIVMPRTTPELKVKGVLARGGEALLHGDAFPDALAHALQLAEREGMTFVPPYDDPDVIAGQGTVAMEILRQHSGRLDAIFVPVGGGSLIAGIAAYVKHLRPDIRVIGVEPEDSNCLQAALAAGERVVLGQVGLFADGVAVAQIGACNFEVCKDHVDEVITVGSDEICAAIKDIYDDTRSITEPAGALAVAGIKKYVARERTEGQTLVAIDSGANINFDRLRHVAERAELGEQREAIIAVTVAERPGSFKAFCAALGRRQITEFNYRYHSDRQAHLFVGVQTHPLTDSRADLLAGLREQGFPVLDLTDNEMAKLHIRHMVGGHGTEVRRERLFRFEFPERPGALLNFLDKLGSRWNISLFHYRNHGAADGRVLAGLQVPDEERGELEAALQAIGYPYWEETHNPAYRLFAG</sequence>
<feature type="domain" description="ACT-like" evidence="14">
    <location>
        <begin position="435"/>
        <end position="506"/>
    </location>
</feature>
<evidence type="ECO:0000313" key="16">
    <source>
        <dbReference type="EMBL" id="OTI55152.1"/>
    </source>
</evidence>
<dbReference type="GO" id="GO:0004794">
    <property type="term" value="F:threonine deaminase activity"/>
    <property type="evidence" value="ECO:0007669"/>
    <property type="project" value="UniProtKB-UniRule"/>
</dbReference>
<dbReference type="CDD" id="cd01562">
    <property type="entry name" value="Thr-dehyd"/>
    <property type="match status" value="1"/>
</dbReference>
<dbReference type="InterPro" id="IPR045865">
    <property type="entry name" value="ACT-like_dom_sf"/>
</dbReference>
<dbReference type="EC" id="4.3.1.19" evidence="13"/>
<evidence type="ECO:0000256" key="10">
    <source>
        <dbReference type="ARBA" id="ARBA00023239"/>
    </source>
</evidence>
<comment type="function">
    <text evidence="12 13">Catalyzes the anaerobic formation of alpha-ketobutyrate and ammonia from threonine in a two-step reaction. The first step involved a dehydration of threonine and a production of enamine intermediates (aminocrotonate), which tautomerizes to its imine form (iminobutyrate). Both intermediates are unstable and short-lived. The second step is the nonenzymatic hydrolysis of the enamine/imine intermediates to form 2-ketobutyrate and free ammonia. In the low water environment of the cell, the second step is accelerated by RidA.</text>
</comment>
<dbReference type="OMA" id="TRFEYTK"/>
<evidence type="ECO:0000313" key="18">
    <source>
        <dbReference type="EMBL" id="WOS75596.1"/>
    </source>
</evidence>
<dbReference type="InterPro" id="IPR000634">
    <property type="entry name" value="Ser/Thr_deHydtase_PyrdxlP-BS"/>
</dbReference>
<proteinExistence type="inferred from homology"/>
<evidence type="ECO:0000313" key="17">
    <source>
        <dbReference type="EMBL" id="RPM10639.1"/>
    </source>
</evidence>
<keyword evidence="9 13" id="KW-0663">Pyridoxal phosphate</keyword>
<dbReference type="PROSITE" id="PS51672">
    <property type="entry name" value="ACT_LIKE"/>
    <property type="match status" value="2"/>
</dbReference>
<feature type="domain" description="ACT-like" evidence="14">
    <location>
        <begin position="340"/>
        <end position="412"/>
    </location>
</feature>
<evidence type="ECO:0000256" key="1">
    <source>
        <dbReference type="ARBA" id="ARBA00001274"/>
    </source>
</evidence>
<accession>A0A069Q0C9</accession>
<evidence type="ECO:0000256" key="4">
    <source>
        <dbReference type="ARBA" id="ARBA00010869"/>
    </source>
</evidence>
<dbReference type="InterPro" id="IPR001721">
    <property type="entry name" value="TD_ACT-like"/>
</dbReference>
<dbReference type="PANTHER" id="PTHR48078:SF11">
    <property type="entry name" value="THREONINE DEHYDRATASE, MITOCHONDRIAL"/>
    <property type="match status" value="1"/>
</dbReference>
<gene>
    <name evidence="13 15" type="primary">ilvA</name>
    <name evidence="16" type="ORF">CAZ10_34735</name>
    <name evidence="15" type="ORF">GUL26_06665</name>
    <name evidence="17" type="ORF">IPC1295_23300</name>
    <name evidence="18" type="ORF">L4V69_24165</name>
</gene>
<keyword evidence="7 13" id="KW-0412">Isoleucine biosynthesis</keyword>
<dbReference type="RefSeq" id="WP_003082739.1">
    <property type="nucleotide sequence ID" value="NZ_AP014622.1"/>
</dbReference>
<comment type="cofactor">
    <cofactor evidence="2 13">
        <name>pyridoxal 5'-phosphate</name>
        <dbReference type="ChEBI" id="CHEBI:597326"/>
    </cofactor>
</comment>
<protein>
    <recommendedName>
        <fullName evidence="13">L-threonine dehydratase</fullName>
        <ecNumber evidence="13">4.3.1.19</ecNumber>
    </recommendedName>
    <alternativeName>
        <fullName evidence="13">Threonine deaminase</fullName>
    </alternativeName>
</protein>
<evidence type="ECO:0000256" key="5">
    <source>
        <dbReference type="ARBA" id="ARBA00011881"/>
    </source>
</evidence>
<dbReference type="FunFam" id="3.40.50.1100:FF:000008">
    <property type="entry name" value="L-threonine dehydratase"/>
    <property type="match status" value="1"/>
</dbReference>
<evidence type="ECO:0000256" key="3">
    <source>
        <dbReference type="ARBA" id="ARBA00004810"/>
    </source>
</evidence>
<comment type="subunit">
    <text evidence="5 13">Homotetramer.</text>
</comment>
<evidence type="ECO:0000259" key="14">
    <source>
        <dbReference type="PROSITE" id="PS51672"/>
    </source>
</evidence>
<reference evidence="18" key="5">
    <citation type="submission" date="2023-06" db="EMBL/GenBank/DDBJ databases">
        <authorList>
            <consortium name="Clinical and Environmental Microbiology Branch: Whole genome sequencing antimicrobial resistance pathogens in the healthcare setting"/>
        </authorList>
    </citation>
    <scope>NUCLEOTIDE SEQUENCE</scope>
    <source>
        <strain evidence="18">2021CK-01020</strain>
    </source>
</reference>
<dbReference type="KEGG" id="paeb:NCGM1900_5246"/>
<dbReference type="InterPro" id="IPR005787">
    <property type="entry name" value="Thr_deHydtase_biosynth"/>
</dbReference>
<evidence type="ECO:0000313" key="15">
    <source>
        <dbReference type="EMBL" id="MZZ11922.1"/>
    </source>
</evidence>
<dbReference type="NCBIfam" id="NF006674">
    <property type="entry name" value="PRK09224.1"/>
    <property type="match status" value="1"/>
</dbReference>
<dbReference type="Pfam" id="PF00291">
    <property type="entry name" value="PALP"/>
    <property type="match status" value="1"/>
</dbReference>
<reference evidence="18" key="6">
    <citation type="submission" date="2023-10" db="EMBL/GenBank/DDBJ databases">
        <title>Pathogen: clinical or host-associated sample.</title>
        <authorList>
            <person name="Hergert J."/>
            <person name="Casey R."/>
            <person name="Wagner J."/>
            <person name="Young E.L."/>
            <person name="Oakeson K.F."/>
        </authorList>
    </citation>
    <scope>NUCLEOTIDE SEQUENCE</scope>
    <source>
        <strain evidence="18">2021CK-01020</strain>
    </source>
</reference>
<reference evidence="17 20" key="2">
    <citation type="submission" date="2017-08" db="EMBL/GenBank/DDBJ databases">
        <authorList>
            <person name="Feschi L."/>
            <person name="Jeukens J."/>
            <person name="Emond-Rheault J.-G."/>
            <person name="Kukavica-Ibrulj I."/>
            <person name="Boyle B."/>
            <person name="Levesque R.C."/>
        </authorList>
    </citation>
    <scope>NUCLEOTIDE SEQUENCE [LARGE SCALE GENOMIC DNA]</scope>
    <source>
        <strain evidence="17 20">PA-W36</strain>
    </source>
</reference>
<evidence type="ECO:0000313" key="20">
    <source>
        <dbReference type="Proteomes" id="UP000284767"/>
    </source>
</evidence>
<dbReference type="Gene3D" id="3.40.1020.10">
    <property type="entry name" value="Biosynthetic Threonine Deaminase, Domain 3"/>
    <property type="match status" value="1"/>
</dbReference>
<reference evidence="16 19" key="1">
    <citation type="submission" date="2017-05" db="EMBL/GenBank/DDBJ databases">
        <authorList>
            <person name="Song R."/>
            <person name="Chenine A.L."/>
            <person name="Ruprecht R.M."/>
        </authorList>
    </citation>
    <scope>NUCLEOTIDE SEQUENCE [LARGE SCALE GENOMIC DNA]</scope>
    <source>
        <strain evidence="16 19">S567_C10_BS</strain>
    </source>
</reference>
<dbReference type="Gene3D" id="3.40.50.1100">
    <property type="match status" value="2"/>
</dbReference>
<dbReference type="CDD" id="cd04907">
    <property type="entry name" value="ACT_ThrD-I_2"/>
    <property type="match status" value="1"/>
</dbReference>
<evidence type="ECO:0000256" key="2">
    <source>
        <dbReference type="ARBA" id="ARBA00001933"/>
    </source>
</evidence>
<dbReference type="AlphaFoldDB" id="A0A069Q0C9"/>
<dbReference type="Proteomes" id="UP001297540">
    <property type="component" value="Chromosome"/>
</dbReference>
<dbReference type="Proteomes" id="UP000194857">
    <property type="component" value="Unassembled WGS sequence"/>
</dbReference>
<keyword evidence="10 13" id="KW-0456">Lyase</keyword>
<keyword evidence="8" id="KW-0677">Repeat</keyword>
<dbReference type="NCBIfam" id="TIGR01124">
    <property type="entry name" value="ilvA_2Cterm"/>
    <property type="match status" value="1"/>
</dbReference>
<evidence type="ECO:0000256" key="12">
    <source>
        <dbReference type="ARBA" id="ARBA00025527"/>
    </source>
</evidence>
<dbReference type="InterPro" id="IPR001926">
    <property type="entry name" value="TrpB-like_PALP"/>
</dbReference>
<evidence type="ECO:0000313" key="21">
    <source>
        <dbReference type="Proteomes" id="UP000644192"/>
    </source>
</evidence>
<keyword evidence="11 13" id="KW-0100">Branched-chain amino acid biosynthesis</keyword>
<organism evidence="15 21">
    <name type="scientific">Pseudomonas aeruginosa</name>
    <dbReference type="NCBI Taxonomy" id="287"/>
    <lineage>
        <taxon>Bacteria</taxon>
        <taxon>Pseudomonadati</taxon>
        <taxon>Pseudomonadota</taxon>
        <taxon>Gammaproteobacteria</taxon>
        <taxon>Pseudomonadales</taxon>
        <taxon>Pseudomonadaceae</taxon>
        <taxon>Pseudomonas</taxon>
    </lineage>
</organism>
<dbReference type="PROSITE" id="PS00165">
    <property type="entry name" value="DEHYDRATASE_SER_THR"/>
    <property type="match status" value="1"/>
</dbReference>
<evidence type="ECO:0000256" key="11">
    <source>
        <dbReference type="ARBA" id="ARBA00023304"/>
    </source>
</evidence>
<dbReference type="EMBL" id="WXZT01000003">
    <property type="protein sequence ID" value="MZZ11922.1"/>
    <property type="molecule type" value="Genomic_DNA"/>
</dbReference>
<keyword evidence="6 13" id="KW-0028">Amino-acid biosynthesis</keyword>
<evidence type="ECO:0000256" key="8">
    <source>
        <dbReference type="ARBA" id="ARBA00022737"/>
    </source>
</evidence>
<evidence type="ECO:0000256" key="7">
    <source>
        <dbReference type="ARBA" id="ARBA00022624"/>
    </source>
</evidence>
<dbReference type="SUPFAM" id="SSF53686">
    <property type="entry name" value="Tryptophan synthase beta subunit-like PLP-dependent enzymes"/>
    <property type="match status" value="1"/>
</dbReference>
<dbReference type="Proteomes" id="UP000284767">
    <property type="component" value="Unassembled WGS sequence"/>
</dbReference>
<dbReference type="SMR" id="A0A069Q0C9"/>
<comment type="catalytic activity">
    <reaction evidence="1 13">
        <text>L-threonine = 2-oxobutanoate + NH4(+)</text>
        <dbReference type="Rhea" id="RHEA:22108"/>
        <dbReference type="ChEBI" id="CHEBI:16763"/>
        <dbReference type="ChEBI" id="CHEBI:28938"/>
        <dbReference type="ChEBI" id="CHEBI:57926"/>
        <dbReference type="EC" id="4.3.1.19"/>
    </reaction>
</comment>
<dbReference type="CDD" id="cd04906">
    <property type="entry name" value="ACT_ThrD-I_1"/>
    <property type="match status" value="1"/>
</dbReference>
<reference evidence="17 20" key="3">
    <citation type="submission" date="2019-01" db="EMBL/GenBank/DDBJ databases">
        <title>The Pseudomonas aeruginosa pan-genome provides new insights on its population structure, horizontal gene transfer and pathogenicity.</title>
        <authorList>
            <person name="Freschi L."/>
            <person name="Vincent A.T."/>
            <person name="Jeukens J."/>
            <person name="Emond-Rheault J.-G."/>
            <person name="Kukavica-Ibrulj I."/>
            <person name="Dupont M.-J."/>
            <person name="Charette S.J."/>
            <person name="Boyle B."/>
            <person name="Levesque R.C."/>
        </authorList>
    </citation>
    <scope>NUCLEOTIDE SEQUENCE [LARGE SCALE GENOMIC DNA]</scope>
    <source>
        <strain evidence="17 20">PA-W36</strain>
    </source>
</reference>
<comment type="pathway">
    <text evidence="3 13">Amino-acid biosynthesis; L-isoleucine biosynthesis; 2-oxobutanoate from L-threonine: step 1/1.</text>
</comment>
<dbReference type="GO" id="GO:0030170">
    <property type="term" value="F:pyridoxal phosphate binding"/>
    <property type="evidence" value="ECO:0007669"/>
    <property type="project" value="InterPro"/>
</dbReference>
<dbReference type="GO" id="GO:0009097">
    <property type="term" value="P:isoleucine biosynthetic process"/>
    <property type="evidence" value="ECO:0007669"/>
    <property type="project" value="UniProtKB-UniRule"/>
</dbReference>
<dbReference type="Proteomes" id="UP000644192">
    <property type="component" value="Unassembled WGS sequence"/>
</dbReference>
<evidence type="ECO:0000256" key="13">
    <source>
        <dbReference type="RuleBase" id="RU362012"/>
    </source>
</evidence>
<dbReference type="SUPFAM" id="SSF55021">
    <property type="entry name" value="ACT-like"/>
    <property type="match status" value="1"/>
</dbReference>
<dbReference type="EMBL" id="NSNE01000015">
    <property type="protein sequence ID" value="RPM10639.1"/>
    <property type="molecule type" value="Genomic_DNA"/>
</dbReference>
<dbReference type="FunFam" id="3.40.1020.10:FF:000001">
    <property type="entry name" value="L-threonine dehydratase"/>
    <property type="match status" value="1"/>
</dbReference>
<evidence type="ECO:0000256" key="9">
    <source>
        <dbReference type="ARBA" id="ARBA00022898"/>
    </source>
</evidence>
<dbReference type="GO" id="GO:0003941">
    <property type="term" value="F:L-serine ammonia-lyase activity"/>
    <property type="evidence" value="ECO:0007669"/>
    <property type="project" value="TreeGrafter"/>
</dbReference>
<comment type="similarity">
    <text evidence="4 13">Belongs to the serine/threonine dehydratase family.</text>
</comment>
<evidence type="ECO:0000313" key="19">
    <source>
        <dbReference type="Proteomes" id="UP000194857"/>
    </source>
</evidence>
<dbReference type="GO" id="GO:0006567">
    <property type="term" value="P:L-threonine catabolic process"/>
    <property type="evidence" value="ECO:0007669"/>
    <property type="project" value="TreeGrafter"/>
</dbReference>
<dbReference type="EMBL" id="NFFZ01000032">
    <property type="protein sequence ID" value="OTI55152.1"/>
    <property type="molecule type" value="Genomic_DNA"/>
</dbReference>
<evidence type="ECO:0000256" key="6">
    <source>
        <dbReference type="ARBA" id="ARBA00022605"/>
    </source>
</evidence>
<dbReference type="UniPathway" id="UPA00047">
    <property type="reaction ID" value="UER00054"/>
</dbReference>
<dbReference type="Pfam" id="PF00585">
    <property type="entry name" value="Thr_dehydrat_C"/>
    <property type="match status" value="2"/>
</dbReference>
<dbReference type="InterPro" id="IPR038110">
    <property type="entry name" value="TD_ACT-like_sf"/>
</dbReference>
<dbReference type="InterPro" id="IPR036052">
    <property type="entry name" value="TrpB-like_PALP_sf"/>
</dbReference>
<reference evidence="15" key="4">
    <citation type="submission" date="2020-01" db="EMBL/GenBank/DDBJ databases">
        <title>Bacteria Cultured from War Wounds Associated with the Conflict in Eastern Ukraine.</title>
        <authorList>
            <person name="Snesrud E."/>
            <person name="Galac M.R."/>
            <person name="Mc Gann P."/>
            <person name="Valentine K."/>
            <person name="Viacheslav K."/>
        </authorList>
    </citation>
    <scope>NUCLEOTIDE SEQUENCE</scope>
    <source>
        <strain evidence="15">VNMU148</strain>
    </source>
</reference>
<dbReference type="NCBIfam" id="NF009130">
    <property type="entry name" value="PRK12483.1"/>
    <property type="match status" value="1"/>
</dbReference>